<proteinExistence type="predicted"/>
<comment type="caution">
    <text evidence="2">The sequence shown here is derived from an EMBL/GenBank/DDBJ whole genome shotgun (WGS) entry which is preliminary data.</text>
</comment>
<dbReference type="RefSeq" id="WP_324268811.1">
    <property type="nucleotide sequence ID" value="NZ_JAWLNX010000027.1"/>
</dbReference>
<dbReference type="Proteomes" id="UP001327093">
    <property type="component" value="Unassembled WGS sequence"/>
</dbReference>
<evidence type="ECO:0000256" key="1">
    <source>
        <dbReference type="SAM" id="MobiDB-lite"/>
    </source>
</evidence>
<sequence>MTDRTHDEILRHLLPAGDNAPTRVIKRKMSSWHLKRTRHTNSPPPENQTITIVPATKPATT</sequence>
<gene>
    <name evidence="2" type="ORF">R4I43_28620</name>
</gene>
<protein>
    <submittedName>
        <fullName evidence="2">Uncharacterized protein</fullName>
    </submittedName>
</protein>
<organism evidence="2 3">
    <name type="scientific">Saccharopolyspora mangrovi</name>
    <dbReference type="NCBI Taxonomy" id="3082379"/>
    <lineage>
        <taxon>Bacteria</taxon>
        <taxon>Bacillati</taxon>
        <taxon>Actinomycetota</taxon>
        <taxon>Actinomycetes</taxon>
        <taxon>Pseudonocardiales</taxon>
        <taxon>Pseudonocardiaceae</taxon>
        <taxon>Saccharopolyspora</taxon>
    </lineage>
</organism>
<accession>A0ABU6AIP1</accession>
<feature type="region of interest" description="Disordered" evidence="1">
    <location>
        <begin position="32"/>
        <end position="61"/>
    </location>
</feature>
<dbReference type="EMBL" id="JAWLNX010000027">
    <property type="protein sequence ID" value="MEB3371376.1"/>
    <property type="molecule type" value="Genomic_DNA"/>
</dbReference>
<evidence type="ECO:0000313" key="2">
    <source>
        <dbReference type="EMBL" id="MEB3371376.1"/>
    </source>
</evidence>
<evidence type="ECO:0000313" key="3">
    <source>
        <dbReference type="Proteomes" id="UP001327093"/>
    </source>
</evidence>
<reference evidence="2 3" key="1">
    <citation type="submission" date="2023-10" db="EMBL/GenBank/DDBJ databases">
        <title>Saccharopolyspora sp. nov., isolated from mangrove soil.</title>
        <authorList>
            <person name="Lu Y."/>
            <person name="Liu W."/>
        </authorList>
    </citation>
    <scope>NUCLEOTIDE SEQUENCE [LARGE SCALE GENOMIC DNA]</scope>
    <source>
        <strain evidence="2 3">S2-29</strain>
    </source>
</reference>
<name>A0ABU6AIP1_9PSEU</name>
<keyword evidence="3" id="KW-1185">Reference proteome</keyword>